<dbReference type="SUPFAM" id="SSF54928">
    <property type="entry name" value="RNA-binding domain, RBD"/>
    <property type="match status" value="1"/>
</dbReference>
<feature type="compositionally biased region" description="Polar residues" evidence="7">
    <location>
        <begin position="1"/>
        <end position="17"/>
    </location>
</feature>
<proteinExistence type="predicted"/>
<dbReference type="InterPro" id="IPR035979">
    <property type="entry name" value="RBD_domain_sf"/>
</dbReference>
<dbReference type="AlphaFoldDB" id="F0W088"/>
<dbReference type="Gene3D" id="3.30.70.330">
    <property type="match status" value="1"/>
</dbReference>
<dbReference type="InterPro" id="IPR012677">
    <property type="entry name" value="Nucleotide-bd_a/b_plait_sf"/>
</dbReference>
<dbReference type="InterPro" id="IPR034201">
    <property type="entry name" value="RNPS1_RRM"/>
</dbReference>
<feature type="compositionally biased region" description="Basic and acidic residues" evidence="7">
    <location>
        <begin position="217"/>
        <end position="232"/>
    </location>
</feature>
<evidence type="ECO:0000256" key="7">
    <source>
        <dbReference type="SAM" id="MobiDB-lite"/>
    </source>
</evidence>
<feature type="compositionally biased region" description="Low complexity" evidence="7">
    <location>
        <begin position="296"/>
        <end position="309"/>
    </location>
</feature>
<dbReference type="EMBL" id="FR824048">
    <property type="protein sequence ID" value="CCA14459.1"/>
    <property type="molecule type" value="Genomic_DNA"/>
</dbReference>
<accession>F0W088</accession>
<name>F0W088_9STRA</name>
<organism evidence="9">
    <name type="scientific">Albugo laibachii Nc14</name>
    <dbReference type="NCBI Taxonomy" id="890382"/>
    <lineage>
        <taxon>Eukaryota</taxon>
        <taxon>Sar</taxon>
        <taxon>Stramenopiles</taxon>
        <taxon>Oomycota</taxon>
        <taxon>Peronosporomycetes</taxon>
        <taxon>Albuginales</taxon>
        <taxon>Albuginaceae</taxon>
        <taxon>Albugo</taxon>
    </lineage>
</organism>
<gene>
    <name evidence="9" type="primary">AlNc14C3G530</name>
    <name evidence="10" type="synonym">AlNc14C116G6533</name>
    <name evidence="9" type="ORF">ALNC14_006020</name>
    <name evidence="10" type="ORF">ALNC14_073860</name>
</gene>
<keyword evidence="2" id="KW-0507">mRNA processing</keyword>
<evidence type="ECO:0000313" key="10">
    <source>
        <dbReference type="EMBL" id="CCA21243.1"/>
    </source>
</evidence>
<dbReference type="PROSITE" id="PS50102">
    <property type="entry name" value="RRM"/>
    <property type="match status" value="1"/>
</dbReference>
<evidence type="ECO:0000256" key="1">
    <source>
        <dbReference type="ARBA" id="ARBA00004123"/>
    </source>
</evidence>
<dbReference type="CDD" id="cd12365">
    <property type="entry name" value="RRM_RNPS1"/>
    <property type="match status" value="1"/>
</dbReference>
<evidence type="ECO:0000256" key="6">
    <source>
        <dbReference type="PROSITE-ProRule" id="PRU00176"/>
    </source>
</evidence>
<evidence type="ECO:0000256" key="2">
    <source>
        <dbReference type="ARBA" id="ARBA00022664"/>
    </source>
</evidence>
<comment type="subcellular location">
    <subcellularLocation>
        <location evidence="1">Nucleus</location>
    </subcellularLocation>
</comment>
<feature type="region of interest" description="Disordered" evidence="7">
    <location>
        <begin position="167"/>
        <end position="377"/>
    </location>
</feature>
<evidence type="ECO:0000313" key="9">
    <source>
        <dbReference type="EMBL" id="CCA14459.1"/>
    </source>
</evidence>
<feature type="compositionally biased region" description="Basic residues" evidence="7">
    <location>
        <begin position="359"/>
        <end position="368"/>
    </location>
</feature>
<sequence>MARELSSSPQKTGSISPSHEHKNTSGTSKRSSMGDDGDDDMKSASASPYGSPQSPKQKSQSRSPSMASAERKESDKNISPTEKGIAVRVENLTRNVNTEHLTEIFAKFGSVTKVKLMTERDTKISKGSAVIEFNTDQDAENAIQHMHDGWLDGRKIVVQLMTEDLVEEGKARDQSSVGNGHNGDMNETRDSRKKSSSARAGRGDRRSPIRMNRLSTSRRDPNFRRGVNDRKQGGYGARSRSITRRDRSRPLSHSKSSVTRRRFASPFRPRRQSDDRRRSPVRGRGRGGRFQRRGRSSVSSSQSVSSRSKSYSRSRSRREPRRPVRRNQRRRSRSLSKSISSSNSSVSRSFSRSPSRSRSSMRGRRRASRSSSPSRSS</sequence>
<keyword evidence="4" id="KW-0508">mRNA splicing</keyword>
<evidence type="ECO:0000256" key="4">
    <source>
        <dbReference type="ARBA" id="ARBA00023187"/>
    </source>
</evidence>
<dbReference type="SMART" id="SM00360">
    <property type="entry name" value="RRM"/>
    <property type="match status" value="1"/>
</dbReference>
<reference evidence="9" key="1">
    <citation type="journal article" date="2011" name="PLoS Biol.">
        <title>Gene gain and loss during evolution of obligate parasitism in the white rust pathogen of Arabidopsis thaliana.</title>
        <authorList>
            <person name="Kemen E."/>
            <person name="Gardiner A."/>
            <person name="Schultz-Larsen T."/>
            <person name="Kemen A.C."/>
            <person name="Balmuth A.L."/>
            <person name="Robert-Seilaniantz A."/>
            <person name="Bailey K."/>
            <person name="Holub E."/>
            <person name="Studholme D.J."/>
            <person name="Maclean D."/>
            <person name="Jones J.D."/>
        </authorList>
    </citation>
    <scope>NUCLEOTIDE SEQUENCE</scope>
</reference>
<dbReference type="HOGENOM" id="CLU_062331_0_0_1"/>
<evidence type="ECO:0000259" key="8">
    <source>
        <dbReference type="PROSITE" id="PS50102"/>
    </source>
</evidence>
<feature type="compositionally biased region" description="Low complexity" evidence="7">
    <location>
        <begin position="43"/>
        <end position="65"/>
    </location>
</feature>
<dbReference type="GO" id="GO:0000398">
    <property type="term" value="P:mRNA splicing, via spliceosome"/>
    <property type="evidence" value="ECO:0007669"/>
    <property type="project" value="TreeGrafter"/>
</dbReference>
<dbReference type="GO" id="GO:0005737">
    <property type="term" value="C:cytoplasm"/>
    <property type="evidence" value="ECO:0007669"/>
    <property type="project" value="TreeGrafter"/>
</dbReference>
<dbReference type="GO" id="GO:0061574">
    <property type="term" value="C:ASAP complex"/>
    <property type="evidence" value="ECO:0007669"/>
    <property type="project" value="TreeGrafter"/>
</dbReference>
<feature type="region of interest" description="Disordered" evidence="7">
    <location>
        <begin position="1"/>
        <end position="82"/>
    </location>
</feature>
<keyword evidence="5" id="KW-0539">Nucleus</keyword>
<dbReference type="PANTHER" id="PTHR15481">
    <property type="entry name" value="RIBONUCLEIC ACID BINDING PROTEIN S1"/>
    <property type="match status" value="1"/>
</dbReference>
<feature type="compositionally biased region" description="Low complexity" evidence="7">
    <location>
        <begin position="335"/>
        <end position="358"/>
    </location>
</feature>
<protein>
    <submittedName>
        <fullName evidence="10">PREDICTED: RNAbinding protein S1 putative</fullName>
    </submittedName>
    <submittedName>
        <fullName evidence="9">PREDICTED: similar to AGAP009570PA putative</fullName>
    </submittedName>
</protein>
<dbReference type="EMBL" id="FR824161">
    <property type="protein sequence ID" value="CCA21243.1"/>
    <property type="molecule type" value="Genomic_DNA"/>
</dbReference>
<feature type="compositionally biased region" description="Basic residues" evidence="7">
    <location>
        <begin position="310"/>
        <end position="334"/>
    </location>
</feature>
<reference evidence="9" key="2">
    <citation type="submission" date="2011-02" db="EMBL/GenBank/DDBJ databases">
        <authorList>
            <person name="MacLean D."/>
        </authorList>
    </citation>
    <scope>NUCLEOTIDE SEQUENCE</scope>
</reference>
<evidence type="ECO:0000256" key="3">
    <source>
        <dbReference type="ARBA" id="ARBA00022884"/>
    </source>
</evidence>
<dbReference type="InterPro" id="IPR000504">
    <property type="entry name" value="RRM_dom"/>
</dbReference>
<dbReference type="Pfam" id="PF00076">
    <property type="entry name" value="RRM_1"/>
    <property type="match status" value="1"/>
</dbReference>
<dbReference type="PANTHER" id="PTHR15481:SF0">
    <property type="entry name" value="LD23870P-RELATED"/>
    <property type="match status" value="1"/>
</dbReference>
<feature type="compositionally biased region" description="Basic residues" evidence="7">
    <location>
        <begin position="279"/>
        <end position="295"/>
    </location>
</feature>
<keyword evidence="3 6" id="KW-0694">RNA-binding</keyword>
<feature type="compositionally biased region" description="Basic residues" evidence="7">
    <location>
        <begin position="250"/>
        <end position="263"/>
    </location>
</feature>
<dbReference type="GO" id="GO:0003723">
    <property type="term" value="F:RNA binding"/>
    <property type="evidence" value="ECO:0007669"/>
    <property type="project" value="UniProtKB-UniRule"/>
</dbReference>
<dbReference type="GO" id="GO:0005654">
    <property type="term" value="C:nucleoplasm"/>
    <property type="evidence" value="ECO:0007669"/>
    <property type="project" value="TreeGrafter"/>
</dbReference>
<evidence type="ECO:0000256" key="5">
    <source>
        <dbReference type="ARBA" id="ARBA00023242"/>
    </source>
</evidence>
<feature type="domain" description="RRM" evidence="8">
    <location>
        <begin position="85"/>
        <end position="163"/>
    </location>
</feature>